<dbReference type="Proteomes" id="UP001623290">
    <property type="component" value="Plasmid unnamed1"/>
</dbReference>
<reference evidence="5 6" key="1">
    <citation type="submission" date="2023-09" db="EMBL/GenBank/DDBJ databases">
        <title>Thioclava shenzhenensis sp. nov., a multidrug resistant bacteria-antagonizing species isolated from coastal seawater.</title>
        <authorList>
            <person name="Long M."/>
        </authorList>
    </citation>
    <scope>NUCLEOTIDE SEQUENCE [LARGE SCALE GENOMIC DNA]</scope>
    <source>
        <strain evidence="5 6">FTW29</strain>
        <plasmid evidence="5 6">unnamed1</plasmid>
    </source>
</reference>
<dbReference type="RefSeq" id="WP_330646872.1">
    <property type="nucleotide sequence ID" value="NZ_CP135444.1"/>
</dbReference>
<dbReference type="PANTHER" id="PTHR43214">
    <property type="entry name" value="TWO-COMPONENT RESPONSE REGULATOR"/>
    <property type="match status" value="1"/>
</dbReference>
<proteinExistence type="predicted"/>
<evidence type="ECO:0000259" key="3">
    <source>
        <dbReference type="PROSITE" id="PS50043"/>
    </source>
</evidence>
<dbReference type="InterPro" id="IPR036388">
    <property type="entry name" value="WH-like_DNA-bd_sf"/>
</dbReference>
<organism evidence="5 6">
    <name type="scientific">Thioclava litoralis</name>
    <dbReference type="NCBI Taxonomy" id="3076557"/>
    <lineage>
        <taxon>Bacteria</taxon>
        <taxon>Pseudomonadati</taxon>
        <taxon>Pseudomonadota</taxon>
        <taxon>Alphaproteobacteria</taxon>
        <taxon>Rhodobacterales</taxon>
        <taxon>Paracoccaceae</taxon>
        <taxon>Thioclava</taxon>
    </lineage>
</organism>
<sequence length="219" mass="24237">MCQCDRDPLIWSIDDDEGFRQSLRFLFASVGHEVRLWDSGQAFLEALPDLLPLPPAVLVMDIRMPGMSGLELLRHLRARSFVLPILIVTGHGDVQMAVEALKAGADDFIEKPFKEQHLLDVTERALRLAPARLDVLAGQQRLEARLARLSGREREVLEGILEGKPNKVMASDMELSIKTIEVHRAAVMSKMAASSVAGLAHAMASRHRPHPYGCFSAAE</sequence>
<keyword evidence="5" id="KW-0614">Plasmid</keyword>
<evidence type="ECO:0000256" key="1">
    <source>
        <dbReference type="ARBA" id="ARBA00023125"/>
    </source>
</evidence>
<name>A0ABZ1E4S5_9RHOB</name>
<feature type="modified residue" description="4-aspartylphosphate" evidence="2">
    <location>
        <position position="61"/>
    </location>
</feature>
<keyword evidence="6" id="KW-1185">Reference proteome</keyword>
<dbReference type="SUPFAM" id="SSF46894">
    <property type="entry name" value="C-terminal effector domain of the bipartite response regulators"/>
    <property type="match status" value="1"/>
</dbReference>
<protein>
    <submittedName>
        <fullName evidence="5">Response regulator</fullName>
    </submittedName>
</protein>
<dbReference type="PANTHER" id="PTHR43214:SF44">
    <property type="entry name" value="TWO-COMPONENT RESPONSE REGULATOR"/>
    <property type="match status" value="1"/>
</dbReference>
<evidence type="ECO:0000313" key="6">
    <source>
        <dbReference type="Proteomes" id="UP001623290"/>
    </source>
</evidence>
<keyword evidence="2" id="KW-0597">Phosphoprotein</keyword>
<dbReference type="EMBL" id="CP135444">
    <property type="protein sequence ID" value="WRY35130.1"/>
    <property type="molecule type" value="Genomic_DNA"/>
</dbReference>
<accession>A0ABZ1E4S5</accession>
<keyword evidence="1" id="KW-0238">DNA-binding</keyword>
<feature type="domain" description="HTH luxR-type" evidence="3">
    <location>
        <begin position="142"/>
        <end position="207"/>
    </location>
</feature>
<dbReference type="Gene3D" id="3.40.50.2300">
    <property type="match status" value="1"/>
</dbReference>
<dbReference type="PROSITE" id="PS50043">
    <property type="entry name" value="HTH_LUXR_2"/>
    <property type="match status" value="1"/>
</dbReference>
<feature type="domain" description="Response regulatory" evidence="4">
    <location>
        <begin position="9"/>
        <end position="126"/>
    </location>
</feature>
<dbReference type="Pfam" id="PF00196">
    <property type="entry name" value="GerE"/>
    <property type="match status" value="1"/>
</dbReference>
<dbReference type="Gene3D" id="1.10.10.10">
    <property type="entry name" value="Winged helix-like DNA-binding domain superfamily/Winged helix DNA-binding domain"/>
    <property type="match status" value="1"/>
</dbReference>
<dbReference type="CDD" id="cd06170">
    <property type="entry name" value="LuxR_C_like"/>
    <property type="match status" value="1"/>
</dbReference>
<gene>
    <name evidence="5" type="ORF">RPE78_14920</name>
</gene>
<evidence type="ECO:0000259" key="4">
    <source>
        <dbReference type="PROSITE" id="PS50110"/>
    </source>
</evidence>
<dbReference type="SMART" id="SM00421">
    <property type="entry name" value="HTH_LUXR"/>
    <property type="match status" value="1"/>
</dbReference>
<dbReference type="InterPro" id="IPR000792">
    <property type="entry name" value="Tscrpt_reg_LuxR_C"/>
</dbReference>
<dbReference type="Pfam" id="PF00072">
    <property type="entry name" value="Response_reg"/>
    <property type="match status" value="1"/>
</dbReference>
<evidence type="ECO:0000256" key="2">
    <source>
        <dbReference type="PROSITE-ProRule" id="PRU00169"/>
    </source>
</evidence>
<dbReference type="SUPFAM" id="SSF52172">
    <property type="entry name" value="CheY-like"/>
    <property type="match status" value="1"/>
</dbReference>
<dbReference type="InterPro" id="IPR016032">
    <property type="entry name" value="Sig_transdc_resp-reg_C-effctor"/>
</dbReference>
<dbReference type="PRINTS" id="PR00038">
    <property type="entry name" value="HTHLUXR"/>
</dbReference>
<dbReference type="PROSITE" id="PS50110">
    <property type="entry name" value="RESPONSE_REGULATORY"/>
    <property type="match status" value="1"/>
</dbReference>
<dbReference type="InterPro" id="IPR001789">
    <property type="entry name" value="Sig_transdc_resp-reg_receiver"/>
</dbReference>
<dbReference type="InterPro" id="IPR011006">
    <property type="entry name" value="CheY-like_superfamily"/>
</dbReference>
<dbReference type="SMART" id="SM00448">
    <property type="entry name" value="REC"/>
    <property type="match status" value="1"/>
</dbReference>
<geneLocation type="plasmid" evidence="5 6">
    <name>unnamed1</name>
</geneLocation>
<evidence type="ECO:0000313" key="5">
    <source>
        <dbReference type="EMBL" id="WRY35130.1"/>
    </source>
</evidence>
<dbReference type="InterPro" id="IPR039420">
    <property type="entry name" value="WalR-like"/>
</dbReference>